<accession>A0A9D1JQC8</accession>
<organism evidence="3 4">
    <name type="scientific">Candidatus Scybalocola faecigallinarum</name>
    <dbReference type="NCBI Taxonomy" id="2840941"/>
    <lineage>
        <taxon>Bacteria</taxon>
        <taxon>Bacillati</taxon>
        <taxon>Bacillota</taxon>
        <taxon>Clostridia</taxon>
        <taxon>Lachnospirales</taxon>
        <taxon>Lachnospiraceae</taxon>
        <taxon>Lachnospiraceae incertae sedis</taxon>
        <taxon>Candidatus Scybalocola (ex Gilroy et al. 2021)</taxon>
    </lineage>
</organism>
<dbReference type="EMBL" id="DVIT01000022">
    <property type="protein sequence ID" value="HIS47022.1"/>
    <property type="molecule type" value="Genomic_DNA"/>
</dbReference>
<evidence type="ECO:0000313" key="4">
    <source>
        <dbReference type="Proteomes" id="UP000823927"/>
    </source>
</evidence>
<keyword evidence="2" id="KW-0812">Transmembrane</keyword>
<dbReference type="AlphaFoldDB" id="A0A9D1JQC8"/>
<evidence type="ECO:0000256" key="1">
    <source>
        <dbReference type="SAM" id="MobiDB-lite"/>
    </source>
</evidence>
<keyword evidence="2" id="KW-1133">Transmembrane helix</keyword>
<evidence type="ECO:0000256" key="2">
    <source>
        <dbReference type="SAM" id="Phobius"/>
    </source>
</evidence>
<dbReference type="InterPro" id="IPR043756">
    <property type="entry name" value="DUF5702"/>
</dbReference>
<dbReference type="Proteomes" id="UP000823927">
    <property type="component" value="Unassembled WGS sequence"/>
</dbReference>
<keyword evidence="2" id="KW-0472">Membrane</keyword>
<feature type="compositionally biased region" description="Polar residues" evidence="1">
    <location>
        <begin position="177"/>
        <end position="196"/>
    </location>
</feature>
<feature type="region of interest" description="Disordered" evidence="1">
    <location>
        <begin position="161"/>
        <end position="202"/>
    </location>
</feature>
<dbReference type="Pfam" id="PF18960">
    <property type="entry name" value="DUF5702"/>
    <property type="match status" value="1"/>
</dbReference>
<reference evidence="3" key="1">
    <citation type="submission" date="2020-10" db="EMBL/GenBank/DDBJ databases">
        <authorList>
            <person name="Gilroy R."/>
        </authorList>
    </citation>
    <scope>NUCLEOTIDE SEQUENCE</scope>
    <source>
        <strain evidence="3">CHK178-757</strain>
    </source>
</reference>
<feature type="transmembrane region" description="Helical" evidence="2">
    <location>
        <begin position="12"/>
        <end position="31"/>
    </location>
</feature>
<reference evidence="3" key="2">
    <citation type="journal article" date="2021" name="PeerJ">
        <title>Extensive microbial diversity within the chicken gut microbiome revealed by metagenomics and culture.</title>
        <authorList>
            <person name="Gilroy R."/>
            <person name="Ravi A."/>
            <person name="Getino M."/>
            <person name="Pursley I."/>
            <person name="Horton D.L."/>
            <person name="Alikhan N.F."/>
            <person name="Baker D."/>
            <person name="Gharbi K."/>
            <person name="Hall N."/>
            <person name="Watson M."/>
            <person name="Adriaenssens E.M."/>
            <person name="Foster-Nyarko E."/>
            <person name="Jarju S."/>
            <person name="Secka A."/>
            <person name="Antonio M."/>
            <person name="Oren A."/>
            <person name="Chaudhuri R.R."/>
            <person name="La Ragione R."/>
            <person name="Hildebrand F."/>
            <person name="Pallen M.J."/>
        </authorList>
    </citation>
    <scope>NUCLEOTIDE SEQUENCE</scope>
    <source>
        <strain evidence="3">CHK178-757</strain>
    </source>
</reference>
<evidence type="ECO:0000313" key="3">
    <source>
        <dbReference type="EMBL" id="HIS47022.1"/>
    </source>
</evidence>
<sequence>MEEKSERSRMGSAYITVMFAMLFLTIISVLLSSMEAVRVSAVRLRAEIACALACEAFLSQYQPQVQARYGLYLVERDGWDAAFLKQFIEENCGSLDEGGVSWIRPVLESVAIDGEIGLEDEDFRYFEMQISDLMKHIKGSEYAGQVGDALLGMVSSDVEEQKDHLSSGIGQTGEAASMQTEAAQNESTDTQESQTADDPRKNLTDMLKYPILSLVMDREVSRAVLDTSQLSDVTDPERDVSQISGFMDYKDVTRGMESSSLDLKTSIAGLGDAFLVNCYIIDFFKNASAPGKMSGVCYDASGTLGEQGSRRQITGDTALSYEAEYVICGKAGDQANLQGVVNRISLIRMVMNMTYLLQSPAKSAAVHSVAAALAAAVLMPFLEEIFYMLIMAAWAYGEALIDCRCLLSGGKVPFFKSDDTWTLSLGQLGNLKSEQLDGYAGKDDQDKGHGYEDYLHMLLLTVSKEKKYVRLINLIEANTRLEEGGEGFNAGLCVFGISICADFTFSPFFYYAGTGRKQYEHHVSKSVAY</sequence>
<gene>
    <name evidence="3" type="ORF">IAB46_05590</name>
</gene>
<protein>
    <submittedName>
        <fullName evidence="3">Uncharacterized protein</fullName>
    </submittedName>
</protein>
<comment type="caution">
    <text evidence="3">The sequence shown here is derived from an EMBL/GenBank/DDBJ whole genome shotgun (WGS) entry which is preliminary data.</text>
</comment>
<proteinExistence type="predicted"/>
<name>A0A9D1JQC8_9FIRM</name>